<dbReference type="EMBL" id="SRJD01000001">
    <property type="protein sequence ID" value="TGB00331.1"/>
    <property type="molecule type" value="Genomic_DNA"/>
</dbReference>
<comment type="catalytic activity">
    <reaction evidence="14 15">
        <text>L-aspartate 4-semialdehyde + phosphate + NADP(+) = 4-phospho-L-aspartate + NADPH + H(+)</text>
        <dbReference type="Rhea" id="RHEA:24284"/>
        <dbReference type="ChEBI" id="CHEBI:15378"/>
        <dbReference type="ChEBI" id="CHEBI:43474"/>
        <dbReference type="ChEBI" id="CHEBI:57535"/>
        <dbReference type="ChEBI" id="CHEBI:57783"/>
        <dbReference type="ChEBI" id="CHEBI:58349"/>
        <dbReference type="ChEBI" id="CHEBI:537519"/>
        <dbReference type="EC" id="1.2.1.11"/>
    </reaction>
</comment>
<dbReference type="SUPFAM" id="SSF55347">
    <property type="entry name" value="Glyceraldehyde-3-phosphate dehydrogenase-like, C-terminal domain"/>
    <property type="match status" value="1"/>
</dbReference>
<dbReference type="SUPFAM" id="SSF51735">
    <property type="entry name" value="NAD(P)-binding Rossmann-fold domains"/>
    <property type="match status" value="1"/>
</dbReference>
<dbReference type="InterPro" id="IPR012280">
    <property type="entry name" value="Semialdhyde_DH_dimer_dom"/>
</dbReference>
<dbReference type="NCBIfam" id="TIGR01296">
    <property type="entry name" value="asd_B"/>
    <property type="match status" value="1"/>
</dbReference>
<dbReference type="InterPro" id="IPR036291">
    <property type="entry name" value="NAD(P)-bd_dom_sf"/>
</dbReference>
<evidence type="ECO:0000256" key="13">
    <source>
        <dbReference type="ARBA" id="ARBA00023167"/>
    </source>
</evidence>
<keyword evidence="7 15" id="KW-0028">Amino-acid biosynthesis</keyword>
<evidence type="ECO:0000259" key="17">
    <source>
        <dbReference type="SMART" id="SM00859"/>
    </source>
</evidence>
<comment type="function">
    <text evidence="15">Catalyzes the NADPH-dependent formation of L-aspartate-semialdehyde (L-ASA) by the reductive dephosphorylation of L-aspartyl-4-phosphate.</text>
</comment>
<feature type="binding site" evidence="15">
    <location>
        <position position="105"/>
    </location>
    <ligand>
        <name>phosphate</name>
        <dbReference type="ChEBI" id="CHEBI:43474"/>
    </ligand>
</feature>
<evidence type="ECO:0000256" key="1">
    <source>
        <dbReference type="ARBA" id="ARBA00005021"/>
    </source>
</evidence>
<dbReference type="GO" id="GO:0019877">
    <property type="term" value="P:diaminopimelate biosynthetic process"/>
    <property type="evidence" value="ECO:0007669"/>
    <property type="project" value="UniProtKB-UniRule"/>
</dbReference>
<evidence type="ECO:0000256" key="6">
    <source>
        <dbReference type="ARBA" id="ARBA00013120"/>
    </source>
</evidence>
<dbReference type="PANTHER" id="PTHR46278">
    <property type="entry name" value="DEHYDROGENASE, PUTATIVE-RELATED"/>
    <property type="match status" value="1"/>
</dbReference>
<dbReference type="PIRSF" id="PIRSF000148">
    <property type="entry name" value="ASA_dh"/>
    <property type="match status" value="1"/>
</dbReference>
<dbReference type="UniPathway" id="UPA00050">
    <property type="reaction ID" value="UER00463"/>
</dbReference>
<keyword evidence="11 15" id="KW-0560">Oxidoreductase</keyword>
<dbReference type="Pfam" id="PF01118">
    <property type="entry name" value="Semialdhyde_dh"/>
    <property type="match status" value="1"/>
</dbReference>
<dbReference type="CDD" id="cd02316">
    <property type="entry name" value="VcASADH2_like_N"/>
    <property type="match status" value="1"/>
</dbReference>
<dbReference type="UniPathway" id="UPA00034">
    <property type="reaction ID" value="UER00016"/>
</dbReference>
<comment type="caution">
    <text evidence="15">Lacks conserved residue(s) required for the propagation of feature annotation.</text>
</comment>
<reference evidence="18 19" key="1">
    <citation type="journal article" date="2015" name="Int. J. Syst. Evol. Microbiol.">
        <title>Sporolactobacillus shoreae sp. nov. and Sporolactobacillus spathodeae sp. nov., two spore-forming lactic acid bacteria isolated from tree barks in Thailand.</title>
        <authorList>
            <person name="Thamacharoensuk T."/>
            <person name="Kitahara M."/>
            <person name="Ohkuma M."/>
            <person name="Thongchul N."/>
            <person name="Tanasupawat S."/>
        </authorList>
    </citation>
    <scope>NUCLEOTIDE SEQUENCE [LARGE SCALE GENOMIC DNA]</scope>
    <source>
        <strain evidence="18 19">BK92</strain>
    </source>
</reference>
<feature type="binding site" evidence="15">
    <location>
        <begin position="164"/>
        <end position="165"/>
    </location>
    <ligand>
        <name>NADP(+)</name>
        <dbReference type="ChEBI" id="CHEBI:58349"/>
    </ligand>
</feature>
<dbReference type="GO" id="GO:0050661">
    <property type="term" value="F:NADP binding"/>
    <property type="evidence" value="ECO:0007669"/>
    <property type="project" value="UniProtKB-UniRule"/>
</dbReference>
<evidence type="ECO:0000256" key="11">
    <source>
        <dbReference type="ARBA" id="ARBA00023002"/>
    </source>
</evidence>
<evidence type="ECO:0000256" key="5">
    <source>
        <dbReference type="ARBA" id="ARBA00011738"/>
    </source>
</evidence>
<gene>
    <name evidence="15 18" type="primary">asd</name>
    <name evidence="18" type="ORF">E4665_01250</name>
</gene>
<protein>
    <recommendedName>
        <fullName evidence="6 15">Aspartate-semialdehyde dehydrogenase</fullName>
        <shortName evidence="15">ASA dehydrogenase</shortName>
        <shortName evidence="15">ASADH</shortName>
        <ecNumber evidence="6 15">1.2.1.11</ecNumber>
    </recommendedName>
    <alternativeName>
        <fullName evidence="15">Aspartate-beta-semialdehyde dehydrogenase</fullName>
    </alternativeName>
</protein>
<dbReference type="GO" id="GO:0046983">
    <property type="term" value="F:protein dimerization activity"/>
    <property type="evidence" value="ECO:0007669"/>
    <property type="project" value="InterPro"/>
</dbReference>
<evidence type="ECO:0000256" key="10">
    <source>
        <dbReference type="ARBA" id="ARBA00022915"/>
    </source>
</evidence>
<feature type="binding site" evidence="15">
    <location>
        <begin position="45"/>
        <end position="46"/>
    </location>
    <ligand>
        <name>NADP(+)</name>
        <dbReference type="ChEBI" id="CHEBI:58349"/>
    </ligand>
</feature>
<keyword evidence="9 15" id="KW-0521">NADP</keyword>
<dbReference type="GO" id="GO:0051287">
    <property type="term" value="F:NAD binding"/>
    <property type="evidence" value="ECO:0007669"/>
    <property type="project" value="InterPro"/>
</dbReference>
<accession>A0A4Z0GTM3</accession>
<comment type="pathway">
    <text evidence="2 15">Amino-acid biosynthesis; L-lysine biosynthesis via DAP pathway; (S)-tetrahydrodipicolinate from L-aspartate: step 2/4.</text>
</comment>
<dbReference type="Gene3D" id="3.40.50.720">
    <property type="entry name" value="NAD(P)-binding Rossmann-like Domain"/>
    <property type="match status" value="1"/>
</dbReference>
<feature type="binding site" evidence="15">
    <location>
        <begin position="17"/>
        <end position="20"/>
    </location>
    <ligand>
        <name>NADP(+)</name>
        <dbReference type="ChEBI" id="CHEBI:58349"/>
    </ligand>
</feature>
<evidence type="ECO:0000256" key="15">
    <source>
        <dbReference type="HAMAP-Rule" id="MF_02121"/>
    </source>
</evidence>
<evidence type="ECO:0000256" key="4">
    <source>
        <dbReference type="ARBA" id="ARBA00010584"/>
    </source>
</evidence>
<dbReference type="InterPro" id="IPR005986">
    <property type="entry name" value="Asp_semialdehyde_DH_beta"/>
</dbReference>
<dbReference type="InterPro" id="IPR000534">
    <property type="entry name" value="Semialdehyde_DH_NAD-bd"/>
</dbReference>
<dbReference type="Gene3D" id="3.30.360.10">
    <property type="entry name" value="Dihydrodipicolinate Reductase, domain 2"/>
    <property type="match status" value="1"/>
</dbReference>
<keyword evidence="19" id="KW-1185">Reference proteome</keyword>
<evidence type="ECO:0000256" key="3">
    <source>
        <dbReference type="ARBA" id="ARBA00005097"/>
    </source>
</evidence>
<comment type="pathway">
    <text evidence="1 15">Amino-acid biosynthesis; L-methionine biosynthesis via de novo pathway; L-homoserine from L-aspartate: step 2/3.</text>
</comment>
<evidence type="ECO:0000256" key="14">
    <source>
        <dbReference type="ARBA" id="ARBA00047891"/>
    </source>
</evidence>
<dbReference type="InterPro" id="IPR012080">
    <property type="entry name" value="Asp_semialdehyde_DH"/>
</dbReference>
<dbReference type="OrthoDB" id="9805684at2"/>
<feature type="active site" description="Proton acceptor" evidence="15 16">
    <location>
        <position position="254"/>
    </location>
</feature>
<dbReference type="RefSeq" id="WP_135346977.1">
    <property type="nucleotide sequence ID" value="NZ_SRJD01000001.1"/>
</dbReference>
<dbReference type="SMART" id="SM00859">
    <property type="entry name" value="Semialdhyde_dh"/>
    <property type="match status" value="1"/>
</dbReference>
<feature type="domain" description="Semialdehyde dehydrogenase NAD-binding" evidence="17">
    <location>
        <begin position="10"/>
        <end position="125"/>
    </location>
</feature>
<evidence type="ECO:0000313" key="19">
    <source>
        <dbReference type="Proteomes" id="UP000298347"/>
    </source>
</evidence>
<dbReference type="PANTHER" id="PTHR46278:SF2">
    <property type="entry name" value="ASPARTATE-SEMIALDEHYDE DEHYDROGENASE"/>
    <property type="match status" value="1"/>
</dbReference>
<dbReference type="GO" id="GO:0004073">
    <property type="term" value="F:aspartate-semialdehyde dehydrogenase activity"/>
    <property type="evidence" value="ECO:0007669"/>
    <property type="project" value="UniProtKB-UniRule"/>
</dbReference>
<evidence type="ECO:0000256" key="8">
    <source>
        <dbReference type="ARBA" id="ARBA00022697"/>
    </source>
</evidence>
<dbReference type="UniPathway" id="UPA00051">
    <property type="reaction ID" value="UER00464"/>
</dbReference>
<dbReference type="GO" id="GO:0071266">
    <property type="term" value="P:'de novo' L-methionine biosynthetic process"/>
    <property type="evidence" value="ECO:0007669"/>
    <property type="project" value="UniProtKB-UniRule"/>
</dbReference>
<evidence type="ECO:0000256" key="12">
    <source>
        <dbReference type="ARBA" id="ARBA00023154"/>
    </source>
</evidence>
<comment type="subunit">
    <text evidence="5 15">Homodimer.</text>
</comment>
<comment type="pathway">
    <text evidence="3 15">Amino-acid biosynthesis; L-threonine biosynthesis; L-threonine from L-aspartate: step 2/5.</text>
</comment>
<keyword evidence="8 15" id="KW-0791">Threonine biosynthesis</keyword>
<dbReference type="NCBIfam" id="NF011456">
    <property type="entry name" value="PRK14874.1"/>
    <property type="match status" value="1"/>
</dbReference>
<evidence type="ECO:0000256" key="9">
    <source>
        <dbReference type="ARBA" id="ARBA00022857"/>
    </source>
</evidence>
<comment type="caution">
    <text evidence="18">The sequence shown here is derived from an EMBL/GenBank/DDBJ whole genome shotgun (WGS) entry which is preliminary data.</text>
</comment>
<dbReference type="HAMAP" id="MF_02121">
    <property type="entry name" value="ASADH"/>
    <property type="match status" value="1"/>
</dbReference>
<dbReference type="GO" id="GO:0009089">
    <property type="term" value="P:lysine biosynthetic process via diaminopimelate"/>
    <property type="evidence" value="ECO:0007669"/>
    <property type="project" value="UniProtKB-UniRule"/>
</dbReference>
<evidence type="ECO:0000313" key="18">
    <source>
        <dbReference type="EMBL" id="TGB00331.1"/>
    </source>
</evidence>
<keyword evidence="12 15" id="KW-0457">Lysine biosynthesis</keyword>
<evidence type="ECO:0000256" key="7">
    <source>
        <dbReference type="ARBA" id="ARBA00022605"/>
    </source>
</evidence>
<dbReference type="CDD" id="cd18131">
    <property type="entry name" value="ASADH_C_bac_euk_like"/>
    <property type="match status" value="1"/>
</dbReference>
<dbReference type="EC" id="1.2.1.11" evidence="6 15"/>
<evidence type="ECO:0000256" key="16">
    <source>
        <dbReference type="PIRSR" id="PIRSR000148-1"/>
    </source>
</evidence>
<comment type="similarity">
    <text evidence="4 15">Belongs to the aspartate-semialdehyde dehydrogenase family.</text>
</comment>
<organism evidence="18 19">
    <name type="scientific">Sporolactobacillus shoreae</name>
    <dbReference type="NCBI Taxonomy" id="1465501"/>
    <lineage>
        <taxon>Bacteria</taxon>
        <taxon>Bacillati</taxon>
        <taxon>Bacillota</taxon>
        <taxon>Bacilli</taxon>
        <taxon>Bacillales</taxon>
        <taxon>Sporolactobacillaceae</taxon>
        <taxon>Sporolactobacillus</taxon>
    </lineage>
</organism>
<dbReference type="GO" id="GO:0009097">
    <property type="term" value="P:isoleucine biosynthetic process"/>
    <property type="evidence" value="ECO:0007669"/>
    <property type="project" value="UniProtKB-UniRule"/>
</dbReference>
<dbReference type="Pfam" id="PF02774">
    <property type="entry name" value="Semialdhyde_dhC"/>
    <property type="match status" value="1"/>
</dbReference>
<keyword evidence="13 15" id="KW-0486">Methionine biosynthesis</keyword>
<feature type="binding site" evidence="15">
    <location>
        <position position="247"/>
    </location>
    <ligand>
        <name>substrate</name>
    </ligand>
</feature>
<evidence type="ECO:0000256" key="2">
    <source>
        <dbReference type="ARBA" id="ARBA00005076"/>
    </source>
</evidence>
<feature type="active site" description="Acyl-thioester intermediate" evidence="15 16">
    <location>
        <position position="134"/>
    </location>
</feature>
<feature type="binding site" evidence="15">
    <location>
        <position position="328"/>
    </location>
    <ligand>
        <name>NADP(+)</name>
        <dbReference type="ChEBI" id="CHEBI:58349"/>
    </ligand>
</feature>
<name>A0A4Z0GTM3_9BACL</name>
<proteinExistence type="inferred from homology"/>
<sequence>MVLLKTEGLNVAVVGVTGAVGTRMLKMLEGSPLPVKSFLPLASKRSAGKKVLFGGKEWVIEEANPDSFTGIDIALFSAGGSVSKQLAPEAAARGAIVVDNTSAFRMDKDVPLVVPEVNEKALFQHHGIIANPNCSTIQMVAALEPIRKAYGLKRVIVSTYQAVSGAGAKAMLELENESKAVLEGRVPEPEILPVKGDKKHYQMAFNCIPQIDLFQPNDFTFEEMKMINETKKIMDDQTLKVSATCVRVPVEISHGETVYIEIEKSGVDASEIKNILSDAPGVVLQDDPAQQIYPMPADAAGKKEVFVGRIRRDPDIENGFHLWVVSDNLLKGAAWNSVQIAERLLKLGLVKFDRA</sequence>
<keyword evidence="10 15" id="KW-0220">Diaminopimelate biosynthesis</keyword>
<dbReference type="GO" id="GO:0009088">
    <property type="term" value="P:threonine biosynthetic process"/>
    <property type="evidence" value="ECO:0007669"/>
    <property type="project" value="UniProtKB-UniRule"/>
</dbReference>
<feature type="binding site" evidence="15">
    <location>
        <position position="161"/>
    </location>
    <ligand>
        <name>substrate</name>
    </ligand>
</feature>
<dbReference type="AlphaFoldDB" id="A0A4Z0GTM3"/>
<dbReference type="Proteomes" id="UP000298347">
    <property type="component" value="Unassembled WGS sequence"/>
</dbReference>